<dbReference type="PANTHER" id="PTHR33321">
    <property type="match status" value="1"/>
</dbReference>
<protein>
    <submittedName>
        <fullName evidence="2">Uncharacterized protein</fullName>
    </submittedName>
</protein>
<organism evidence="2 3">
    <name type="scientific">Taxus chinensis</name>
    <name type="common">Chinese yew</name>
    <name type="synonym">Taxus wallichiana var. chinensis</name>
    <dbReference type="NCBI Taxonomy" id="29808"/>
    <lineage>
        <taxon>Eukaryota</taxon>
        <taxon>Viridiplantae</taxon>
        <taxon>Streptophyta</taxon>
        <taxon>Embryophyta</taxon>
        <taxon>Tracheophyta</taxon>
        <taxon>Spermatophyta</taxon>
        <taxon>Pinopsida</taxon>
        <taxon>Pinidae</taxon>
        <taxon>Conifers II</taxon>
        <taxon>Cupressales</taxon>
        <taxon>Taxaceae</taxon>
        <taxon>Taxus</taxon>
    </lineage>
</organism>
<evidence type="ECO:0000313" key="2">
    <source>
        <dbReference type="EMBL" id="KAH9307971.1"/>
    </source>
</evidence>
<dbReference type="PANTHER" id="PTHR33321:SF12">
    <property type="entry name" value="PLANT BASIC SECRETORY PROTEIN (BSP) FAMILY PROTEIN"/>
    <property type="match status" value="1"/>
</dbReference>
<feature type="chain" id="PRO_5041204552" evidence="1">
    <location>
        <begin position="26"/>
        <end position="230"/>
    </location>
</feature>
<sequence>MAAPLLPYFVLLLGMTFLMAQTTEALVYVFSNSALGTPGGDKFDQEIGQSGAFEIMDSSTKFIWNTFAQQSADDRKDVQRVALIVESMDGVAYTSGDEIHLSANYVGNFGGDVKSEIRGVLYHEMTHVWQWNGQGNAPGGLIEGVADYVRLTAGLAPSHWVKPGGGDRWDQGYDVTALFLQYCESISSGFVANMNAKLKGGWDLGFFNDLTGKSVDQLWSDYKAKYASSG</sequence>
<evidence type="ECO:0000313" key="3">
    <source>
        <dbReference type="Proteomes" id="UP000824469"/>
    </source>
</evidence>
<dbReference type="OMA" id="AYDMEYF"/>
<proteinExistence type="predicted"/>
<comment type="caution">
    <text evidence="2">The sequence shown here is derived from an EMBL/GenBank/DDBJ whole genome shotgun (WGS) entry which is preliminary data.</text>
</comment>
<dbReference type="Proteomes" id="UP000824469">
    <property type="component" value="Unassembled WGS sequence"/>
</dbReference>
<feature type="non-terminal residue" evidence="2">
    <location>
        <position position="230"/>
    </location>
</feature>
<reference evidence="2 3" key="1">
    <citation type="journal article" date="2021" name="Nat. Plants">
        <title>The Taxus genome provides insights into paclitaxel biosynthesis.</title>
        <authorList>
            <person name="Xiong X."/>
            <person name="Gou J."/>
            <person name="Liao Q."/>
            <person name="Li Y."/>
            <person name="Zhou Q."/>
            <person name="Bi G."/>
            <person name="Li C."/>
            <person name="Du R."/>
            <person name="Wang X."/>
            <person name="Sun T."/>
            <person name="Guo L."/>
            <person name="Liang H."/>
            <person name="Lu P."/>
            <person name="Wu Y."/>
            <person name="Zhang Z."/>
            <person name="Ro D.K."/>
            <person name="Shang Y."/>
            <person name="Huang S."/>
            <person name="Yan J."/>
        </authorList>
    </citation>
    <scope>NUCLEOTIDE SEQUENCE [LARGE SCALE GENOMIC DNA]</scope>
    <source>
        <strain evidence="2">Ta-2019</strain>
    </source>
</reference>
<dbReference type="Pfam" id="PF04450">
    <property type="entry name" value="BSP"/>
    <property type="match status" value="1"/>
</dbReference>
<gene>
    <name evidence="2" type="ORF">KI387_035882</name>
</gene>
<feature type="signal peptide" evidence="1">
    <location>
        <begin position="1"/>
        <end position="25"/>
    </location>
</feature>
<keyword evidence="3" id="KW-1185">Reference proteome</keyword>
<dbReference type="AlphaFoldDB" id="A0AA38KPJ1"/>
<dbReference type="InterPro" id="IPR007541">
    <property type="entry name" value="Uncharacterised_BSP"/>
</dbReference>
<accession>A0AA38KPJ1</accession>
<dbReference type="EMBL" id="JAHRHJ020000007">
    <property type="protein sequence ID" value="KAH9307971.1"/>
    <property type="molecule type" value="Genomic_DNA"/>
</dbReference>
<keyword evidence="1" id="KW-0732">Signal</keyword>
<evidence type="ECO:0000256" key="1">
    <source>
        <dbReference type="SAM" id="SignalP"/>
    </source>
</evidence>
<name>A0AA38KPJ1_TAXCH</name>